<dbReference type="Proteomes" id="UP001392437">
    <property type="component" value="Unassembled WGS sequence"/>
</dbReference>
<evidence type="ECO:0000256" key="8">
    <source>
        <dbReference type="RuleBase" id="RU000461"/>
    </source>
</evidence>
<dbReference type="CDD" id="cd11040">
    <property type="entry name" value="CYP7_CYP8-like"/>
    <property type="match status" value="1"/>
</dbReference>
<gene>
    <name evidence="9" type="ORF">PG999_004983</name>
</gene>
<dbReference type="AlphaFoldDB" id="A0AAW0R0Z2"/>
<evidence type="ECO:0008006" key="11">
    <source>
        <dbReference type="Google" id="ProtNLM"/>
    </source>
</evidence>
<dbReference type="PRINTS" id="PR00385">
    <property type="entry name" value="P450"/>
</dbReference>
<dbReference type="EMBL" id="JAQQWP010000004">
    <property type="protein sequence ID" value="KAK8120863.1"/>
    <property type="molecule type" value="Genomic_DNA"/>
</dbReference>
<evidence type="ECO:0000313" key="9">
    <source>
        <dbReference type="EMBL" id="KAK8120863.1"/>
    </source>
</evidence>
<evidence type="ECO:0000256" key="7">
    <source>
        <dbReference type="PIRSR" id="PIRSR602403-1"/>
    </source>
</evidence>
<evidence type="ECO:0000256" key="3">
    <source>
        <dbReference type="ARBA" id="ARBA00022617"/>
    </source>
</evidence>
<dbReference type="InterPro" id="IPR002403">
    <property type="entry name" value="Cyt_P450_E_grp-IV"/>
</dbReference>
<accession>A0AAW0R0Z2</accession>
<evidence type="ECO:0000256" key="5">
    <source>
        <dbReference type="ARBA" id="ARBA00023004"/>
    </source>
</evidence>
<evidence type="ECO:0000313" key="10">
    <source>
        <dbReference type="Proteomes" id="UP001392437"/>
    </source>
</evidence>
<proteinExistence type="inferred from homology"/>
<keyword evidence="3 7" id="KW-0349">Heme</keyword>
<dbReference type="PRINTS" id="PR00465">
    <property type="entry name" value="EP450IV"/>
</dbReference>
<dbReference type="InterPro" id="IPR017972">
    <property type="entry name" value="Cyt_P450_CS"/>
</dbReference>
<evidence type="ECO:0000256" key="2">
    <source>
        <dbReference type="ARBA" id="ARBA00010617"/>
    </source>
</evidence>
<dbReference type="GO" id="GO:0005506">
    <property type="term" value="F:iron ion binding"/>
    <property type="evidence" value="ECO:0007669"/>
    <property type="project" value="InterPro"/>
</dbReference>
<dbReference type="InterPro" id="IPR036396">
    <property type="entry name" value="Cyt_P450_sf"/>
</dbReference>
<dbReference type="PANTHER" id="PTHR24304">
    <property type="entry name" value="CYTOCHROME P450 FAMILY 7"/>
    <property type="match status" value="1"/>
</dbReference>
<dbReference type="SUPFAM" id="SSF48264">
    <property type="entry name" value="Cytochrome P450"/>
    <property type="match status" value="1"/>
</dbReference>
<organism evidence="9 10">
    <name type="scientific">Apiospora kogelbergensis</name>
    <dbReference type="NCBI Taxonomy" id="1337665"/>
    <lineage>
        <taxon>Eukaryota</taxon>
        <taxon>Fungi</taxon>
        <taxon>Dikarya</taxon>
        <taxon>Ascomycota</taxon>
        <taxon>Pezizomycotina</taxon>
        <taxon>Sordariomycetes</taxon>
        <taxon>Xylariomycetidae</taxon>
        <taxon>Amphisphaeriales</taxon>
        <taxon>Apiosporaceae</taxon>
        <taxon>Apiospora</taxon>
    </lineage>
</organism>
<evidence type="ECO:0000256" key="6">
    <source>
        <dbReference type="ARBA" id="ARBA00023033"/>
    </source>
</evidence>
<dbReference type="InterPro" id="IPR050529">
    <property type="entry name" value="CYP450_sterol_14alpha_dmase"/>
</dbReference>
<dbReference type="PANTHER" id="PTHR24304:SF2">
    <property type="entry name" value="24-HYDROXYCHOLESTEROL 7-ALPHA-HYDROXYLASE"/>
    <property type="match status" value="1"/>
</dbReference>
<keyword evidence="6 8" id="KW-0503">Monooxygenase</keyword>
<dbReference type="GO" id="GO:0008395">
    <property type="term" value="F:steroid hydroxylase activity"/>
    <property type="evidence" value="ECO:0007669"/>
    <property type="project" value="TreeGrafter"/>
</dbReference>
<dbReference type="InterPro" id="IPR001128">
    <property type="entry name" value="Cyt_P450"/>
</dbReference>
<dbReference type="GO" id="GO:0020037">
    <property type="term" value="F:heme binding"/>
    <property type="evidence" value="ECO:0007669"/>
    <property type="project" value="InterPro"/>
</dbReference>
<evidence type="ECO:0000256" key="4">
    <source>
        <dbReference type="ARBA" id="ARBA00022723"/>
    </source>
</evidence>
<sequence>MVFQALLAVPLGLAAVCLFTFLKTNLLYQIAIRNKTLEREPPTIPHTIPYLGHAVGFLTPVPGQFFSRLLAWFAKSHGGASMKLAGRNVRLIFSTTAVQAMLKVKPTVASSDTMIKDMSCKGLKMSEEDWAKYTGPPMYGRNMEHEVSSKYLLRPAGADVLLRQFVKTMKKSVKEEGMRLSIPSDNKKGEVVHLYGWLRSFMFQASATSFFGERLFIEYPEIVRDFWEFEPLFLDLLFGVPRFVNSEPYIAQQKVVDGITKWIEAVDRDMGDKTPNPDLPDQDWEPLWGSRFVRAREALWQRLGMSVGGRASMELGLLFALNANAVPATGWMLMHILDPSRPDILPRVMEEIQEAVDVATASGNAEMDFDVATLLTQPLLQSMFQEVLRLYVDVLITRGVHQDMRLPTEDSNNTLLVKKGTIAIAPSYINHHDPTAYAGAPVGEYDPERFLVSAGSESAHDSGEENFFKEKSSSKARSSKPYAFSAGSAGAKMIPFGGGRTMCPGRVFAKREVFCSLALVLLNFDISPLAGPKSYKVPGHVASYSGSGIIGHGGDVKVHIKSRTGN</sequence>
<dbReference type="Pfam" id="PF00067">
    <property type="entry name" value="p450"/>
    <property type="match status" value="1"/>
</dbReference>
<name>A0AAW0R0Z2_9PEZI</name>
<comment type="caution">
    <text evidence="9">The sequence shown here is derived from an EMBL/GenBank/DDBJ whole genome shotgun (WGS) entry which is preliminary data.</text>
</comment>
<keyword evidence="8" id="KW-0560">Oxidoreductase</keyword>
<keyword evidence="10" id="KW-1185">Reference proteome</keyword>
<protein>
    <recommendedName>
        <fullName evidence="11">Cytochrome P450</fullName>
    </recommendedName>
</protein>
<dbReference type="PROSITE" id="PS00086">
    <property type="entry name" value="CYTOCHROME_P450"/>
    <property type="match status" value="1"/>
</dbReference>
<comment type="cofactor">
    <cofactor evidence="1 7">
        <name>heme</name>
        <dbReference type="ChEBI" id="CHEBI:30413"/>
    </cofactor>
</comment>
<feature type="binding site" description="axial binding residue" evidence="7">
    <location>
        <position position="503"/>
    </location>
    <ligand>
        <name>heme</name>
        <dbReference type="ChEBI" id="CHEBI:30413"/>
    </ligand>
    <ligandPart>
        <name>Fe</name>
        <dbReference type="ChEBI" id="CHEBI:18248"/>
    </ligandPart>
</feature>
<evidence type="ECO:0000256" key="1">
    <source>
        <dbReference type="ARBA" id="ARBA00001971"/>
    </source>
</evidence>
<comment type="similarity">
    <text evidence="2 8">Belongs to the cytochrome P450 family.</text>
</comment>
<reference evidence="9 10" key="1">
    <citation type="submission" date="2023-01" db="EMBL/GenBank/DDBJ databases">
        <title>Analysis of 21 Apiospora genomes using comparative genomics revels a genus with tremendous synthesis potential of carbohydrate active enzymes and secondary metabolites.</title>
        <authorList>
            <person name="Sorensen T."/>
        </authorList>
    </citation>
    <scope>NUCLEOTIDE SEQUENCE [LARGE SCALE GENOMIC DNA]</scope>
    <source>
        <strain evidence="9 10">CBS 117206</strain>
    </source>
</reference>
<dbReference type="GO" id="GO:0016705">
    <property type="term" value="F:oxidoreductase activity, acting on paired donors, with incorporation or reduction of molecular oxygen"/>
    <property type="evidence" value="ECO:0007669"/>
    <property type="project" value="InterPro"/>
</dbReference>
<keyword evidence="5 7" id="KW-0408">Iron</keyword>
<dbReference type="Gene3D" id="1.10.630.10">
    <property type="entry name" value="Cytochrome P450"/>
    <property type="match status" value="1"/>
</dbReference>
<keyword evidence="4 7" id="KW-0479">Metal-binding</keyword>